<keyword evidence="1" id="KW-1133">Transmembrane helix</keyword>
<gene>
    <name evidence="2" type="ORF">DPMN_023341</name>
    <name evidence="3" type="ORF">DPMN_029713</name>
</gene>
<comment type="caution">
    <text evidence="3">The sequence shown here is derived from an EMBL/GenBank/DDBJ whole genome shotgun (WGS) entry which is preliminary data.</text>
</comment>
<name>A0A9D4LZ22_DREPO</name>
<dbReference type="AlphaFoldDB" id="A0A9D4LZ22"/>
<proteinExistence type="predicted"/>
<reference evidence="3" key="1">
    <citation type="journal article" date="2019" name="bioRxiv">
        <title>The Genome of the Zebra Mussel, Dreissena polymorpha: A Resource for Invasive Species Research.</title>
        <authorList>
            <person name="McCartney M.A."/>
            <person name="Auch B."/>
            <person name="Kono T."/>
            <person name="Mallez S."/>
            <person name="Zhang Y."/>
            <person name="Obille A."/>
            <person name="Becker A."/>
            <person name="Abrahante J.E."/>
            <person name="Garbe J."/>
            <person name="Badalamenti J.P."/>
            <person name="Herman A."/>
            <person name="Mangelson H."/>
            <person name="Liachko I."/>
            <person name="Sullivan S."/>
            <person name="Sone E.D."/>
            <person name="Koren S."/>
            <person name="Silverstein K.A.T."/>
            <person name="Beckman K.B."/>
            <person name="Gohl D.M."/>
        </authorList>
    </citation>
    <scope>NUCLEOTIDE SEQUENCE</scope>
    <source>
        <strain evidence="3">Duluth1</strain>
        <tissue evidence="3">Whole animal</tissue>
    </source>
</reference>
<evidence type="ECO:0000313" key="4">
    <source>
        <dbReference type="Proteomes" id="UP000828390"/>
    </source>
</evidence>
<accession>A0A9D4LZ22</accession>
<evidence type="ECO:0000313" key="3">
    <source>
        <dbReference type="EMBL" id="KAH3866616.1"/>
    </source>
</evidence>
<evidence type="ECO:0000313" key="2">
    <source>
        <dbReference type="EMBL" id="KAH3860442.1"/>
    </source>
</evidence>
<protein>
    <submittedName>
        <fullName evidence="3">Uncharacterized protein</fullName>
    </submittedName>
</protein>
<sequence length="96" mass="10446">MVTSFLCLVDHITMSGLSVVWTISGKTSFFPKSTFISHWSDSSKIDVFIGGCFVVVSPALTKLIFVDAVFFAVLFFLLSRSSTSASSLRTASCLHL</sequence>
<organism evidence="3 4">
    <name type="scientific">Dreissena polymorpha</name>
    <name type="common">Zebra mussel</name>
    <name type="synonym">Mytilus polymorpha</name>
    <dbReference type="NCBI Taxonomy" id="45954"/>
    <lineage>
        <taxon>Eukaryota</taxon>
        <taxon>Metazoa</taxon>
        <taxon>Spiralia</taxon>
        <taxon>Lophotrochozoa</taxon>
        <taxon>Mollusca</taxon>
        <taxon>Bivalvia</taxon>
        <taxon>Autobranchia</taxon>
        <taxon>Heteroconchia</taxon>
        <taxon>Euheterodonta</taxon>
        <taxon>Imparidentia</taxon>
        <taxon>Neoheterodontei</taxon>
        <taxon>Myida</taxon>
        <taxon>Dreissenoidea</taxon>
        <taxon>Dreissenidae</taxon>
        <taxon>Dreissena</taxon>
    </lineage>
</organism>
<keyword evidence="1" id="KW-0812">Transmembrane</keyword>
<evidence type="ECO:0000256" key="1">
    <source>
        <dbReference type="SAM" id="Phobius"/>
    </source>
</evidence>
<keyword evidence="1" id="KW-0472">Membrane</keyword>
<dbReference type="Proteomes" id="UP000828390">
    <property type="component" value="Unassembled WGS sequence"/>
</dbReference>
<dbReference type="EMBL" id="JAIWYP010000002">
    <property type="protein sequence ID" value="KAH3860442.1"/>
    <property type="molecule type" value="Genomic_DNA"/>
</dbReference>
<feature type="transmembrane region" description="Helical" evidence="1">
    <location>
        <begin position="47"/>
        <end position="78"/>
    </location>
</feature>
<dbReference type="EMBL" id="JAIWYP010000002">
    <property type="protein sequence ID" value="KAH3866616.1"/>
    <property type="molecule type" value="Genomic_DNA"/>
</dbReference>
<keyword evidence="4" id="KW-1185">Reference proteome</keyword>
<reference evidence="3" key="2">
    <citation type="submission" date="2020-11" db="EMBL/GenBank/DDBJ databases">
        <authorList>
            <person name="McCartney M.A."/>
            <person name="Auch B."/>
            <person name="Kono T."/>
            <person name="Mallez S."/>
            <person name="Becker A."/>
            <person name="Gohl D.M."/>
            <person name="Silverstein K.A.T."/>
            <person name="Koren S."/>
            <person name="Bechman K.B."/>
            <person name="Herman A."/>
            <person name="Abrahante J.E."/>
            <person name="Garbe J."/>
        </authorList>
    </citation>
    <scope>NUCLEOTIDE SEQUENCE</scope>
    <source>
        <strain evidence="3">Duluth1</strain>
        <tissue evidence="3">Whole animal</tissue>
    </source>
</reference>